<dbReference type="Gene3D" id="3.40.50.300">
    <property type="entry name" value="P-loop containing nucleotide triphosphate hydrolases"/>
    <property type="match status" value="1"/>
</dbReference>
<dbReference type="InterPro" id="IPR005225">
    <property type="entry name" value="Small_GTP-bd"/>
</dbReference>
<feature type="binding site" evidence="6">
    <location>
        <position position="251"/>
    </location>
    <ligand>
        <name>K(+)</name>
        <dbReference type="ChEBI" id="CHEBI:29103"/>
    </ligand>
</feature>
<dbReference type="InterPro" id="IPR018948">
    <property type="entry name" value="GTP-bd_TrmE_N"/>
</dbReference>
<dbReference type="HAMAP" id="MF_00379">
    <property type="entry name" value="GTPase_MnmE"/>
    <property type="match status" value="1"/>
</dbReference>
<feature type="binding site" evidence="6">
    <location>
        <position position="248"/>
    </location>
    <ligand>
        <name>K(+)</name>
        <dbReference type="ChEBI" id="CHEBI:29103"/>
    </ligand>
</feature>
<sequence length="442" mass="47764">MKPVSDTIAAVATPPGRGAVAIIRISGPDAHRIGCVLAGKTELPARRPVRAWLTDQDGSLLDDGLLLFFPEPNSFTGESVVEIHGHGGPVVVDAVLSRVLSLGARLARPGEFSERAFLNGKIDLAQAESIADLIDATHRAAARAAAQGLQGAFSHAVAALDRQLTELRVWVEAAIDFVDEAIDFIAEGDVAARITAVRQALAHWLEVGRQGLLLRHGVRVAVVGAPNVGKSSLLNALVGEERAIVTEIPGTTRDVIRESIDLDGLLVHLLDTAGVRETDDPVERIGVERSWQAIAGADLILWIRAPDIDDRALAEALQERGIAPQAILEVWNKADRFPERVAETAVWISAKTGSGLDRLRATIRDRVGFRGVEESVWLARERHLEALRRADHHLAQALSMLVQWEFLAEELRLAHDALGEITGRIDADALLGVIFSQFCIGK</sequence>
<dbReference type="InterPro" id="IPR031168">
    <property type="entry name" value="G_TrmE"/>
</dbReference>
<dbReference type="GO" id="GO:0003924">
    <property type="term" value="F:GTPase activity"/>
    <property type="evidence" value="ECO:0007669"/>
    <property type="project" value="UniProtKB-UniRule"/>
</dbReference>
<dbReference type="InterPro" id="IPR027417">
    <property type="entry name" value="P-loop_NTPase"/>
</dbReference>
<dbReference type="RefSeq" id="WP_119335975.1">
    <property type="nucleotide sequence ID" value="NZ_AP018558.1"/>
</dbReference>
<evidence type="ECO:0000313" key="10">
    <source>
        <dbReference type="Proteomes" id="UP000262004"/>
    </source>
</evidence>
<dbReference type="NCBIfam" id="TIGR00450">
    <property type="entry name" value="mnmE_trmE_thdF"/>
    <property type="match status" value="1"/>
</dbReference>
<dbReference type="OrthoDB" id="5288128at2"/>
<feature type="binding site" evidence="6">
    <location>
        <position position="442"/>
    </location>
    <ligand>
        <name>(6S)-5-formyl-5,6,7,8-tetrahydrofolate</name>
        <dbReference type="ChEBI" id="CHEBI:57457"/>
    </ligand>
</feature>
<feature type="binding site" evidence="6">
    <location>
        <begin position="227"/>
        <end position="232"/>
    </location>
    <ligand>
        <name>GTP</name>
        <dbReference type="ChEBI" id="CHEBI:37565"/>
    </ligand>
</feature>
<dbReference type="EC" id="3.6.-.-" evidence="6"/>
<keyword evidence="5 6" id="KW-0342">GTP-binding</keyword>
<dbReference type="Pfam" id="PF10396">
    <property type="entry name" value="TrmE_N"/>
    <property type="match status" value="1"/>
</dbReference>
<dbReference type="Gene3D" id="3.30.1360.120">
    <property type="entry name" value="Probable tRNA modification gtpase trme, domain 1"/>
    <property type="match status" value="1"/>
</dbReference>
<feature type="binding site" evidence="6">
    <location>
        <begin position="332"/>
        <end position="335"/>
    </location>
    <ligand>
        <name>GTP</name>
        <dbReference type="ChEBI" id="CHEBI:37565"/>
    </ligand>
</feature>
<dbReference type="CDD" id="cd14858">
    <property type="entry name" value="TrmE_N"/>
    <property type="match status" value="1"/>
</dbReference>
<dbReference type="AlphaFoldDB" id="A0A2Z6E0L6"/>
<evidence type="ECO:0000256" key="5">
    <source>
        <dbReference type="ARBA" id="ARBA00023134"/>
    </source>
</evidence>
<keyword evidence="6" id="KW-0479">Metal-binding</keyword>
<keyword evidence="6" id="KW-0963">Cytoplasm</keyword>
<dbReference type="Proteomes" id="UP000262004">
    <property type="component" value="Chromosome"/>
</dbReference>
<dbReference type="Gene3D" id="1.20.120.430">
    <property type="entry name" value="tRNA modification GTPase MnmE domain 2"/>
    <property type="match status" value="1"/>
</dbReference>
<dbReference type="NCBIfam" id="NF003661">
    <property type="entry name" value="PRK05291.1-3"/>
    <property type="match status" value="1"/>
</dbReference>
<dbReference type="InterPro" id="IPR006073">
    <property type="entry name" value="GTP-bd"/>
</dbReference>
<comment type="caution">
    <text evidence="6">Lacks conserved residue(s) required for the propagation of feature annotation.</text>
</comment>
<evidence type="ECO:0000313" key="9">
    <source>
        <dbReference type="EMBL" id="BBD78336.1"/>
    </source>
</evidence>
<evidence type="ECO:0000256" key="7">
    <source>
        <dbReference type="RuleBase" id="RU003313"/>
    </source>
</evidence>
<comment type="cofactor">
    <cofactor evidence="6">
        <name>K(+)</name>
        <dbReference type="ChEBI" id="CHEBI:29103"/>
    </cofactor>
    <text evidence="6">Binds 1 potassium ion per subunit.</text>
</comment>
<dbReference type="InterPro" id="IPR025867">
    <property type="entry name" value="MnmE_helical"/>
</dbReference>
<dbReference type="KEGG" id="htl:HPTL_2082"/>
<comment type="subcellular location">
    <subcellularLocation>
        <location evidence="6">Cytoplasm</location>
    </subcellularLocation>
</comment>
<evidence type="ECO:0000256" key="4">
    <source>
        <dbReference type="ARBA" id="ARBA00022958"/>
    </source>
</evidence>
<comment type="similarity">
    <text evidence="1 6 7">Belongs to the TRAFAC class TrmE-Era-EngA-EngB-Septin-like GTPase superfamily. TrmE GTPase family.</text>
</comment>
<feature type="binding site" evidence="6">
    <location>
        <position position="252"/>
    </location>
    <ligand>
        <name>Mg(2+)</name>
        <dbReference type="ChEBI" id="CHEBI:18420"/>
    </ligand>
</feature>
<evidence type="ECO:0000259" key="8">
    <source>
        <dbReference type="PROSITE" id="PS51709"/>
    </source>
</evidence>
<dbReference type="GO" id="GO:0046872">
    <property type="term" value="F:metal ion binding"/>
    <property type="evidence" value="ECO:0007669"/>
    <property type="project" value="UniProtKB-KW"/>
</dbReference>
<evidence type="ECO:0000256" key="6">
    <source>
        <dbReference type="HAMAP-Rule" id="MF_00379"/>
    </source>
</evidence>
<feature type="binding site" evidence="6">
    <location>
        <position position="227"/>
    </location>
    <ligand>
        <name>K(+)</name>
        <dbReference type="ChEBI" id="CHEBI:29103"/>
    </ligand>
</feature>
<reference evidence="9 10" key="1">
    <citation type="submission" date="2018-04" db="EMBL/GenBank/DDBJ databases">
        <title>Complete genome sequence of Hydrogenophilus thermoluteolus TH-1.</title>
        <authorList>
            <person name="Arai H."/>
        </authorList>
    </citation>
    <scope>NUCLEOTIDE SEQUENCE [LARGE SCALE GENOMIC DNA]</scope>
    <source>
        <strain evidence="9 10">TH-1</strain>
    </source>
</reference>
<comment type="function">
    <text evidence="6">Exhibits a very high intrinsic GTPase hydrolysis rate. Involved in the addition of a carboxymethylaminomethyl (cmnm) group at the wobble position (U34) of certain tRNAs, forming tRNA-cmnm(5)s(2)U34.</text>
</comment>
<feature type="binding site" evidence="6">
    <location>
        <begin position="271"/>
        <end position="274"/>
    </location>
    <ligand>
        <name>GTP</name>
        <dbReference type="ChEBI" id="CHEBI:37565"/>
    </ligand>
</feature>
<dbReference type="GO" id="GO:0005525">
    <property type="term" value="F:GTP binding"/>
    <property type="evidence" value="ECO:0007669"/>
    <property type="project" value="UniProtKB-UniRule"/>
</dbReference>
<keyword evidence="6" id="KW-0460">Magnesium</keyword>
<keyword evidence="4 6" id="KW-0630">Potassium</keyword>
<gene>
    <name evidence="6" type="primary">mnmE</name>
    <name evidence="6" type="synonym">trmE</name>
    <name evidence="9" type="ORF">HPTL_2082</name>
</gene>
<keyword evidence="3 6" id="KW-0547">Nucleotide-binding</keyword>
<feature type="binding site" evidence="6">
    <location>
        <position position="121"/>
    </location>
    <ligand>
        <name>(6S)-5-formyl-5,6,7,8-tetrahydrofolate</name>
        <dbReference type="ChEBI" id="CHEBI:57457"/>
    </ligand>
</feature>
<dbReference type="PANTHER" id="PTHR42714">
    <property type="entry name" value="TRNA MODIFICATION GTPASE GTPBP3"/>
    <property type="match status" value="1"/>
</dbReference>
<proteinExistence type="inferred from homology"/>
<dbReference type="Pfam" id="PF12631">
    <property type="entry name" value="MnmE_helical"/>
    <property type="match status" value="1"/>
</dbReference>
<protein>
    <recommendedName>
        <fullName evidence="6">tRNA modification GTPase MnmE</fullName>
        <ecNumber evidence="6">3.6.-.-</ecNumber>
    </recommendedName>
</protein>
<dbReference type="EMBL" id="AP018558">
    <property type="protein sequence ID" value="BBD78336.1"/>
    <property type="molecule type" value="Genomic_DNA"/>
</dbReference>
<dbReference type="SUPFAM" id="SSF52540">
    <property type="entry name" value="P-loop containing nucleoside triphosphate hydrolases"/>
    <property type="match status" value="1"/>
</dbReference>
<dbReference type="GO" id="GO:0005829">
    <property type="term" value="C:cytosol"/>
    <property type="evidence" value="ECO:0007669"/>
    <property type="project" value="TreeGrafter"/>
</dbReference>
<name>A0A2Z6E0L6_HYDTE</name>
<dbReference type="GO" id="GO:0030488">
    <property type="term" value="P:tRNA methylation"/>
    <property type="evidence" value="ECO:0007669"/>
    <property type="project" value="TreeGrafter"/>
</dbReference>
<keyword evidence="6" id="KW-0378">Hydrolase</keyword>
<feature type="binding site" evidence="6">
    <location>
        <begin position="246"/>
        <end position="252"/>
    </location>
    <ligand>
        <name>GTP</name>
        <dbReference type="ChEBI" id="CHEBI:37565"/>
    </ligand>
</feature>
<evidence type="ECO:0000256" key="3">
    <source>
        <dbReference type="ARBA" id="ARBA00022741"/>
    </source>
</evidence>
<dbReference type="PROSITE" id="PS51709">
    <property type="entry name" value="G_TRME"/>
    <property type="match status" value="1"/>
</dbReference>
<comment type="subunit">
    <text evidence="6">Homodimer. Heterotetramer of two MnmE and two MnmG subunits.</text>
</comment>
<dbReference type="PANTHER" id="PTHR42714:SF2">
    <property type="entry name" value="TRNA MODIFICATION GTPASE GTPBP3, MITOCHONDRIAL"/>
    <property type="match status" value="1"/>
</dbReference>
<dbReference type="GO" id="GO:0002098">
    <property type="term" value="P:tRNA wobble uridine modification"/>
    <property type="evidence" value="ECO:0007669"/>
    <property type="project" value="TreeGrafter"/>
</dbReference>
<dbReference type="Pfam" id="PF01926">
    <property type="entry name" value="MMR_HSR1"/>
    <property type="match status" value="1"/>
</dbReference>
<organism evidence="9 10">
    <name type="scientific">Hydrogenophilus thermoluteolus</name>
    <name type="common">Pseudomonas hydrogenothermophila</name>
    <dbReference type="NCBI Taxonomy" id="297"/>
    <lineage>
        <taxon>Bacteria</taxon>
        <taxon>Pseudomonadati</taxon>
        <taxon>Pseudomonadota</taxon>
        <taxon>Hydrogenophilia</taxon>
        <taxon>Hydrogenophilales</taxon>
        <taxon>Hydrogenophilaceae</taxon>
        <taxon>Hydrogenophilus</taxon>
    </lineage>
</organism>
<keyword evidence="10" id="KW-1185">Reference proteome</keyword>
<dbReference type="InterPro" id="IPR027266">
    <property type="entry name" value="TrmE/GcvT-like"/>
</dbReference>
<keyword evidence="2 6" id="KW-0819">tRNA processing</keyword>
<feature type="domain" description="TrmE-type G" evidence="8">
    <location>
        <begin position="217"/>
        <end position="368"/>
    </location>
</feature>
<feature type="binding site" evidence="6">
    <location>
        <position position="24"/>
    </location>
    <ligand>
        <name>(6S)-5-formyl-5,6,7,8-tetrahydrofolate</name>
        <dbReference type="ChEBI" id="CHEBI:57457"/>
    </ligand>
</feature>
<dbReference type="NCBIfam" id="TIGR00231">
    <property type="entry name" value="small_GTP"/>
    <property type="match status" value="1"/>
</dbReference>
<evidence type="ECO:0000256" key="1">
    <source>
        <dbReference type="ARBA" id="ARBA00011043"/>
    </source>
</evidence>
<evidence type="ECO:0000256" key="2">
    <source>
        <dbReference type="ARBA" id="ARBA00022694"/>
    </source>
</evidence>
<feature type="binding site" evidence="6">
    <location>
        <position position="246"/>
    </location>
    <ligand>
        <name>K(+)</name>
        <dbReference type="ChEBI" id="CHEBI:29103"/>
    </ligand>
</feature>
<feature type="binding site" evidence="6">
    <location>
        <position position="231"/>
    </location>
    <ligand>
        <name>Mg(2+)</name>
        <dbReference type="ChEBI" id="CHEBI:18420"/>
    </ligand>
</feature>
<dbReference type="InterPro" id="IPR027368">
    <property type="entry name" value="MnmE_dom2"/>
</dbReference>
<dbReference type="InterPro" id="IPR004520">
    <property type="entry name" value="GTPase_MnmE"/>
</dbReference>
<feature type="binding site" evidence="6">
    <location>
        <position position="82"/>
    </location>
    <ligand>
        <name>(6S)-5-formyl-5,6,7,8-tetrahydrofolate</name>
        <dbReference type="ChEBI" id="CHEBI:57457"/>
    </ligand>
</feature>
<dbReference type="CDD" id="cd04164">
    <property type="entry name" value="trmE"/>
    <property type="match status" value="1"/>
</dbReference>
<accession>A0A2Z6E0L6</accession>